<reference evidence="1" key="1">
    <citation type="submission" date="2016-10" db="EMBL/GenBank/DDBJ databases">
        <authorList>
            <person name="Benchimol M."/>
            <person name="Almeida L.G."/>
            <person name="Vasconcelos A.T."/>
            <person name="Perreira-Neves A."/>
            <person name="Rosa I.A."/>
            <person name="Tasca T."/>
            <person name="Bogo M.R."/>
            <person name="de Souza W."/>
        </authorList>
    </citation>
    <scope>NUCLEOTIDE SEQUENCE [LARGE SCALE GENOMIC DNA]</scope>
    <source>
        <strain evidence="1">K</strain>
    </source>
</reference>
<comment type="caution">
    <text evidence="1">The sequence shown here is derived from an EMBL/GenBank/DDBJ whole genome shotgun (WGS) entry which is preliminary data.</text>
</comment>
<organism evidence="1 2">
    <name type="scientific">Tritrichomonas foetus</name>
    <dbReference type="NCBI Taxonomy" id="1144522"/>
    <lineage>
        <taxon>Eukaryota</taxon>
        <taxon>Metamonada</taxon>
        <taxon>Parabasalia</taxon>
        <taxon>Tritrichomonadida</taxon>
        <taxon>Tritrichomonadidae</taxon>
        <taxon>Tritrichomonas</taxon>
    </lineage>
</organism>
<keyword evidence="2" id="KW-1185">Reference proteome</keyword>
<gene>
    <name evidence="1" type="ORF">TRFO_21729</name>
</gene>
<evidence type="ECO:0000313" key="2">
    <source>
        <dbReference type="Proteomes" id="UP000179807"/>
    </source>
</evidence>
<name>A0A1J4KDR6_9EUKA</name>
<dbReference type="EMBL" id="MLAK01000641">
    <property type="protein sequence ID" value="OHT09339.1"/>
    <property type="molecule type" value="Genomic_DNA"/>
</dbReference>
<dbReference type="RefSeq" id="XP_068362475.1">
    <property type="nucleotide sequence ID" value="XM_068502153.1"/>
</dbReference>
<protein>
    <submittedName>
        <fullName evidence="1">Uncharacterized protein</fullName>
    </submittedName>
</protein>
<dbReference type="AlphaFoldDB" id="A0A1J4KDR6"/>
<sequence>MNDKSDYHDCGNDCDDNCGDHSGAILSLTNIFCWRWNCLGWRRGIVCVSLCRERGIIEGKTKGKKDEKHFCVKLISISKKTVTFTIIVLKKFIFVNLLSCVFESSKSFFI</sequence>
<dbReference type="VEuPathDB" id="TrichDB:TRFO_21729"/>
<dbReference type="GeneID" id="94836857"/>
<accession>A0A1J4KDR6</accession>
<proteinExistence type="predicted"/>
<dbReference type="Proteomes" id="UP000179807">
    <property type="component" value="Unassembled WGS sequence"/>
</dbReference>
<evidence type="ECO:0000313" key="1">
    <source>
        <dbReference type="EMBL" id="OHT09339.1"/>
    </source>
</evidence>